<gene>
    <name evidence="17" type="ORF">NP493_45g05018</name>
</gene>
<dbReference type="Pfam" id="PF00753">
    <property type="entry name" value="Lactamase_B"/>
    <property type="match status" value="1"/>
</dbReference>
<dbReference type="SUPFAM" id="SSF56281">
    <property type="entry name" value="Metallo-hydrolase/oxidoreductase"/>
    <property type="match status" value="1"/>
</dbReference>
<comment type="catalytic activity">
    <reaction evidence="11">
        <text>S-sulfanylglutathione + O2 + H2O = sulfite + glutathione + 2 H(+)</text>
        <dbReference type="Rhea" id="RHEA:12981"/>
        <dbReference type="ChEBI" id="CHEBI:15377"/>
        <dbReference type="ChEBI" id="CHEBI:15378"/>
        <dbReference type="ChEBI" id="CHEBI:15379"/>
        <dbReference type="ChEBI" id="CHEBI:17359"/>
        <dbReference type="ChEBI" id="CHEBI:57925"/>
        <dbReference type="ChEBI" id="CHEBI:58905"/>
        <dbReference type="EC" id="1.13.11.18"/>
    </reaction>
</comment>
<evidence type="ECO:0000256" key="8">
    <source>
        <dbReference type="ARBA" id="ARBA00023002"/>
    </source>
</evidence>
<comment type="caution">
    <text evidence="17">The sequence shown here is derived from an EMBL/GenBank/DDBJ whole genome shotgun (WGS) entry which is preliminary data.</text>
</comment>
<dbReference type="InterPro" id="IPR051682">
    <property type="entry name" value="Mito_Persulfide_Diox"/>
</dbReference>
<dbReference type="FunFam" id="3.60.15.10:FF:000013">
    <property type="entry name" value="Persulfide dioxygenase ETHE1, mitochondrial"/>
    <property type="match status" value="1"/>
</dbReference>
<dbReference type="EC" id="1.13.11.18" evidence="13"/>
<evidence type="ECO:0000256" key="5">
    <source>
        <dbReference type="ARBA" id="ARBA00022946"/>
    </source>
</evidence>
<dbReference type="InterPro" id="IPR036866">
    <property type="entry name" value="RibonucZ/Hydroxyglut_hydro"/>
</dbReference>
<sequence>MYASYKQTEMAKAGEDYIFKQLFEKETSTYTYLLADKKTKEAVLIDPVHETAERDVKVVKELGLSLKYALNTHMHADHITGTGELKKLVPSVKSVISEASGARADVKVKDGDTLQFGKFKLDCRLTPGHTAGCMTYVWHQKGMVFTGDALLIRACGRTDFQQGSSESLYESVHKKIFTLPDETLVFPGHDYKGFTVSTVGEEKKHNPRLTKTLPEFKTLMKNLNLPYPKKIDASLPANMVDGLCNLELNEKTV</sequence>
<dbReference type="SMART" id="SM00849">
    <property type="entry name" value="Lactamase_B"/>
    <property type="match status" value="1"/>
</dbReference>
<dbReference type="GO" id="GO:0006749">
    <property type="term" value="P:glutathione metabolic process"/>
    <property type="evidence" value="ECO:0007669"/>
    <property type="project" value="InterPro"/>
</dbReference>
<dbReference type="GO" id="GO:0046872">
    <property type="term" value="F:metal ion binding"/>
    <property type="evidence" value="ECO:0007669"/>
    <property type="project" value="UniProtKB-KW"/>
</dbReference>
<keyword evidence="10" id="KW-0496">Mitochondrion</keyword>
<feature type="domain" description="Metallo-beta-lactamase" evidence="16">
    <location>
        <begin position="28"/>
        <end position="189"/>
    </location>
</feature>
<organism evidence="17 18">
    <name type="scientific">Ridgeia piscesae</name>
    <name type="common">Tubeworm</name>
    <dbReference type="NCBI Taxonomy" id="27915"/>
    <lineage>
        <taxon>Eukaryota</taxon>
        <taxon>Metazoa</taxon>
        <taxon>Spiralia</taxon>
        <taxon>Lophotrochozoa</taxon>
        <taxon>Annelida</taxon>
        <taxon>Polychaeta</taxon>
        <taxon>Sedentaria</taxon>
        <taxon>Canalipalpata</taxon>
        <taxon>Sabellida</taxon>
        <taxon>Siboglinidae</taxon>
        <taxon>Ridgeia</taxon>
    </lineage>
</organism>
<dbReference type="InterPro" id="IPR044528">
    <property type="entry name" value="POD-like_MBL-fold"/>
</dbReference>
<evidence type="ECO:0000256" key="12">
    <source>
        <dbReference type="ARBA" id="ARBA00065219"/>
    </source>
</evidence>
<keyword evidence="4" id="KW-0479">Metal-binding</keyword>
<evidence type="ECO:0000256" key="9">
    <source>
        <dbReference type="ARBA" id="ARBA00023004"/>
    </source>
</evidence>
<dbReference type="GO" id="GO:0005739">
    <property type="term" value="C:mitochondrion"/>
    <property type="evidence" value="ECO:0007669"/>
    <property type="project" value="UniProtKB-SubCell"/>
</dbReference>
<evidence type="ECO:0000259" key="16">
    <source>
        <dbReference type="SMART" id="SM00849"/>
    </source>
</evidence>
<dbReference type="PANTHER" id="PTHR43084">
    <property type="entry name" value="PERSULFIDE DIOXYGENASE ETHE1"/>
    <property type="match status" value="1"/>
</dbReference>
<protein>
    <recommendedName>
        <fullName evidence="14">Persulfide dioxygenase ETHE1, mitochondrial</fullName>
        <ecNumber evidence="13">1.13.11.18</ecNumber>
    </recommendedName>
    <alternativeName>
        <fullName evidence="15">Sulfur dioxygenase ETHE1</fullName>
    </alternativeName>
</protein>
<evidence type="ECO:0000256" key="15">
    <source>
        <dbReference type="ARBA" id="ARBA00077964"/>
    </source>
</evidence>
<dbReference type="EMBL" id="JAODUO010000045">
    <property type="protein sequence ID" value="KAK2191806.1"/>
    <property type="molecule type" value="Genomic_DNA"/>
</dbReference>
<evidence type="ECO:0000256" key="3">
    <source>
        <dbReference type="ARBA" id="ARBA00006759"/>
    </source>
</evidence>
<evidence type="ECO:0000256" key="11">
    <source>
        <dbReference type="ARBA" id="ARBA00050990"/>
    </source>
</evidence>
<evidence type="ECO:0000256" key="7">
    <source>
        <dbReference type="ARBA" id="ARBA00022990"/>
    </source>
</evidence>
<dbReference type="AlphaFoldDB" id="A0AAD9PBK2"/>
<comment type="similarity">
    <text evidence="3">Belongs to the metallo-beta-lactamase superfamily. Glyoxalase II family.</text>
</comment>
<dbReference type="GO" id="GO:0050313">
    <property type="term" value="F:sulfur dioxygenase activity"/>
    <property type="evidence" value="ECO:0007669"/>
    <property type="project" value="UniProtKB-EC"/>
</dbReference>
<evidence type="ECO:0000256" key="14">
    <source>
        <dbReference type="ARBA" id="ARBA00067300"/>
    </source>
</evidence>
<comment type="subunit">
    <text evidence="12">Homodimer. Monomer. Interacts with TST. May interact with RELA.</text>
</comment>
<evidence type="ECO:0000256" key="4">
    <source>
        <dbReference type="ARBA" id="ARBA00022723"/>
    </source>
</evidence>
<dbReference type="GO" id="GO:0070813">
    <property type="term" value="P:hydrogen sulfide metabolic process"/>
    <property type="evidence" value="ECO:0007669"/>
    <property type="project" value="TreeGrafter"/>
</dbReference>
<evidence type="ECO:0000256" key="2">
    <source>
        <dbReference type="ARBA" id="ARBA00004173"/>
    </source>
</evidence>
<dbReference type="InterPro" id="IPR001279">
    <property type="entry name" value="Metallo-B-lactamas"/>
</dbReference>
<keyword evidence="6" id="KW-0223">Dioxygenase</keyword>
<evidence type="ECO:0000313" key="17">
    <source>
        <dbReference type="EMBL" id="KAK2191806.1"/>
    </source>
</evidence>
<keyword evidence="18" id="KW-1185">Reference proteome</keyword>
<evidence type="ECO:0000313" key="18">
    <source>
        <dbReference type="Proteomes" id="UP001209878"/>
    </source>
</evidence>
<keyword evidence="5" id="KW-0809">Transit peptide</keyword>
<dbReference type="PANTHER" id="PTHR43084:SF1">
    <property type="entry name" value="PERSULFIDE DIOXYGENASE ETHE1, MITOCHONDRIAL"/>
    <property type="match status" value="1"/>
</dbReference>
<reference evidence="17" key="1">
    <citation type="journal article" date="2023" name="Mol. Biol. Evol.">
        <title>Third-Generation Sequencing Reveals the Adaptive Role of the Epigenome in Three Deep-Sea Polychaetes.</title>
        <authorList>
            <person name="Perez M."/>
            <person name="Aroh O."/>
            <person name="Sun Y."/>
            <person name="Lan Y."/>
            <person name="Juniper S.K."/>
            <person name="Young C.R."/>
            <person name="Angers B."/>
            <person name="Qian P.Y."/>
        </authorList>
    </citation>
    <scope>NUCLEOTIDE SEQUENCE</scope>
    <source>
        <strain evidence="17">R07B-5</strain>
    </source>
</reference>
<proteinExistence type="inferred from homology"/>
<keyword evidence="7" id="KW-0007">Acetylation</keyword>
<comment type="subcellular location">
    <subcellularLocation>
        <location evidence="2">Mitochondrion</location>
    </subcellularLocation>
</comment>
<dbReference type="Gene3D" id="3.60.15.10">
    <property type="entry name" value="Ribonuclease Z/Hydroxyacylglutathione hydrolase-like"/>
    <property type="match status" value="1"/>
</dbReference>
<keyword evidence="9" id="KW-0408">Iron</keyword>
<dbReference type="CDD" id="cd07724">
    <property type="entry name" value="POD-like_MBL-fold"/>
    <property type="match status" value="1"/>
</dbReference>
<evidence type="ECO:0000256" key="13">
    <source>
        <dbReference type="ARBA" id="ARBA00066686"/>
    </source>
</evidence>
<accession>A0AAD9PBK2</accession>
<evidence type="ECO:0000256" key="6">
    <source>
        <dbReference type="ARBA" id="ARBA00022964"/>
    </source>
</evidence>
<evidence type="ECO:0000256" key="10">
    <source>
        <dbReference type="ARBA" id="ARBA00023128"/>
    </source>
</evidence>
<evidence type="ECO:0000256" key="1">
    <source>
        <dbReference type="ARBA" id="ARBA00001954"/>
    </source>
</evidence>
<dbReference type="Proteomes" id="UP001209878">
    <property type="component" value="Unassembled WGS sequence"/>
</dbReference>
<keyword evidence="8" id="KW-0560">Oxidoreductase</keyword>
<name>A0AAD9PBK2_RIDPI</name>
<comment type="cofactor">
    <cofactor evidence="1">
        <name>Fe(2+)</name>
        <dbReference type="ChEBI" id="CHEBI:29033"/>
    </cofactor>
</comment>